<sequence length="825" mass="96565">MYMRTFKFLKITFFFSFLFLCVHSFAQTKTIKGQVVDAENKDGIFRATVSYSIDGFAQGVTSDDNGRFEIEIPQQIDTIKISHISYKPKLLSIRSVKKSIKIPLEPHASQIKEVVITAKREKYTNKNNPAVDLIEKVVENRDKNSILNHCPLQYSSHNKSLIALDPTNDTLLNKIRLRPVVNLMQSLDQTYYGSKNYLPLYFFEEITKIFCKDGGKLDEQRIAVKHVNLTDQVTEDDAKQMRSSIFQKINLYQTYVDVLGHQIMSPINRLAPTFYKFFIEDTLLVNEKECIQLSFIPRNLYDIGFMGYLYITNDSKYQLISAKLSIPEKSNINFIDKIDFIQTYRTDSLEIDGKKQEVTYIVEDAIYAKMNFYSLKAYGYSINTYSQPIFEPYELLKEKDLKNYEITQENRLSPLTETEIKTYQLPDSLNSVTWFRVTKYLSEIFYGGYLLMGPLEIGPIDNLFSFNKVEGERYRFSGKTNYKLSRNWYVNWMLAYGTVDKKFKYEVDLKYSFNSLTKNPNGFPAHFIGVKYTNNTFIPGRTIFNSNYDRITLSITDIVDYKLAFQKALTLQWMYETRKGISFNPYLTLQEVSAYGNWNFANLYGKEITGFRYDRLGINLNIVFNGKWIQRNQARVQLAGNYTSMNINYELGFENTHLLKVKAYRKLNLNPFGYMMFWAEGGYIWGKMLSPYLFTNTTYNSVIYHQSAFNLMSTMEFFSDKYVQLFAIYNLNGILFNRIPLIRELGLREEINFKATYGGLRDGNRFMIDKEYVKTFTDKPYIEVGAGFQNLFNLIGVEYIRRITYTEGLPEKKKWGIRLNLIMRF</sequence>
<dbReference type="InterPro" id="IPR043741">
    <property type="entry name" value="DUF5686"/>
</dbReference>
<gene>
    <name evidence="1" type="ORF">SDC9_25623</name>
</gene>
<proteinExistence type="predicted"/>
<dbReference type="Pfam" id="PF13715">
    <property type="entry name" value="CarbopepD_reg_2"/>
    <property type="match status" value="1"/>
</dbReference>
<dbReference type="Gene3D" id="2.60.40.1120">
    <property type="entry name" value="Carboxypeptidase-like, regulatory domain"/>
    <property type="match status" value="1"/>
</dbReference>
<dbReference type="SUPFAM" id="SSF49464">
    <property type="entry name" value="Carboxypeptidase regulatory domain-like"/>
    <property type="match status" value="1"/>
</dbReference>
<dbReference type="AlphaFoldDB" id="A0A644ULK1"/>
<comment type="caution">
    <text evidence="1">The sequence shown here is derived from an EMBL/GenBank/DDBJ whole genome shotgun (WGS) entry which is preliminary data.</text>
</comment>
<dbReference type="InterPro" id="IPR008969">
    <property type="entry name" value="CarboxyPept-like_regulatory"/>
</dbReference>
<accession>A0A644ULK1</accession>
<name>A0A644ULK1_9ZZZZ</name>
<evidence type="ECO:0000313" key="1">
    <source>
        <dbReference type="EMBL" id="MPL79739.1"/>
    </source>
</evidence>
<reference evidence="1" key="1">
    <citation type="submission" date="2019-08" db="EMBL/GenBank/DDBJ databases">
        <authorList>
            <person name="Kucharzyk K."/>
            <person name="Murdoch R.W."/>
            <person name="Higgins S."/>
            <person name="Loffler F."/>
        </authorList>
    </citation>
    <scope>NUCLEOTIDE SEQUENCE</scope>
</reference>
<dbReference type="EMBL" id="VSSQ01000130">
    <property type="protein sequence ID" value="MPL79739.1"/>
    <property type="molecule type" value="Genomic_DNA"/>
</dbReference>
<organism evidence="1">
    <name type="scientific">bioreactor metagenome</name>
    <dbReference type="NCBI Taxonomy" id="1076179"/>
    <lineage>
        <taxon>unclassified sequences</taxon>
        <taxon>metagenomes</taxon>
        <taxon>ecological metagenomes</taxon>
    </lineage>
</organism>
<dbReference type="Pfam" id="PF18939">
    <property type="entry name" value="DUF5686"/>
    <property type="match status" value="1"/>
</dbReference>
<evidence type="ECO:0008006" key="2">
    <source>
        <dbReference type="Google" id="ProtNLM"/>
    </source>
</evidence>
<protein>
    <recommendedName>
        <fullName evidence="2">Carboxypeptidase-like regulatory domain-containing protein</fullName>
    </recommendedName>
</protein>